<evidence type="ECO:0000256" key="2">
    <source>
        <dbReference type="ARBA" id="ARBA00008054"/>
    </source>
</evidence>
<comment type="similarity">
    <text evidence="2 14">Belongs to the integrin alpha chain family.</text>
</comment>
<dbReference type="PROSITE" id="PS51470">
    <property type="entry name" value="FG_GAP"/>
    <property type="match status" value="4"/>
</dbReference>
<dbReference type="InterPro" id="IPR013649">
    <property type="entry name" value="Integrin_alpha_Ig-like_1"/>
</dbReference>
<dbReference type="PRINTS" id="PR01185">
    <property type="entry name" value="INTEGRINA"/>
</dbReference>
<reference evidence="18" key="2">
    <citation type="submission" date="2025-09" db="UniProtKB">
        <authorList>
            <consortium name="Ensembl"/>
        </authorList>
    </citation>
    <scope>IDENTIFICATION</scope>
</reference>
<evidence type="ECO:0000256" key="4">
    <source>
        <dbReference type="ARBA" id="ARBA00022729"/>
    </source>
</evidence>
<dbReference type="PANTHER" id="PTHR23220:SF89">
    <property type="entry name" value="INTEGRIN ALPHA-3"/>
    <property type="match status" value="1"/>
</dbReference>
<keyword evidence="11 14" id="KW-0675">Receptor</keyword>
<keyword evidence="12" id="KW-0325">Glycoprotein</keyword>
<dbReference type="Proteomes" id="UP000472270">
    <property type="component" value="Unassembled WGS sequence"/>
</dbReference>
<feature type="repeat" description="FG-GAP" evidence="13">
    <location>
        <begin position="338"/>
        <end position="393"/>
    </location>
</feature>
<keyword evidence="19" id="KW-1185">Reference proteome</keyword>
<evidence type="ECO:0000256" key="12">
    <source>
        <dbReference type="ARBA" id="ARBA00023180"/>
    </source>
</evidence>
<keyword evidence="10" id="KW-1015">Disulfide bond</keyword>
<dbReference type="Gene3D" id="2.130.10.130">
    <property type="entry name" value="Integrin alpha, N-terminal"/>
    <property type="match status" value="1"/>
</dbReference>
<evidence type="ECO:0000259" key="17">
    <source>
        <dbReference type="Pfam" id="PF20806"/>
    </source>
</evidence>
<evidence type="ECO:0000256" key="7">
    <source>
        <dbReference type="ARBA" id="ARBA00022989"/>
    </source>
</evidence>
<accession>A0A673G1U6</accession>
<feature type="domain" description="Integrin alpha second immunoglobulin-like" evidence="16">
    <location>
        <begin position="594"/>
        <end position="743"/>
    </location>
</feature>
<dbReference type="InterPro" id="IPR028994">
    <property type="entry name" value="Integrin_alpha_N"/>
</dbReference>
<dbReference type="InterPro" id="IPR032695">
    <property type="entry name" value="Integrin_dom_sf"/>
</dbReference>
<evidence type="ECO:0000256" key="11">
    <source>
        <dbReference type="ARBA" id="ARBA00023170"/>
    </source>
</evidence>
<keyword evidence="4" id="KW-0732">Signal</keyword>
<keyword evidence="8 14" id="KW-0401">Integrin</keyword>
<dbReference type="Gene3D" id="2.60.40.1530">
    <property type="entry name" value="ntegrin, alpha v. Chain A, domain 4"/>
    <property type="match status" value="1"/>
</dbReference>
<evidence type="ECO:0000256" key="10">
    <source>
        <dbReference type="ARBA" id="ARBA00023157"/>
    </source>
</evidence>
<name>A0A673G1U6_9TELE</name>
<dbReference type="AlphaFoldDB" id="A0A673G1U6"/>
<dbReference type="Gene3D" id="2.60.40.1460">
    <property type="entry name" value="Integrin domains. Chain A, domain 2"/>
    <property type="match status" value="1"/>
</dbReference>
<dbReference type="GO" id="GO:0098609">
    <property type="term" value="P:cell-cell adhesion"/>
    <property type="evidence" value="ECO:0007669"/>
    <property type="project" value="TreeGrafter"/>
</dbReference>
<dbReference type="GO" id="GO:0007160">
    <property type="term" value="P:cell-matrix adhesion"/>
    <property type="evidence" value="ECO:0007669"/>
    <property type="project" value="TreeGrafter"/>
</dbReference>
<dbReference type="Pfam" id="PF08441">
    <property type="entry name" value="Integrin_A_Ig_1"/>
    <property type="match status" value="1"/>
</dbReference>
<evidence type="ECO:0000313" key="18">
    <source>
        <dbReference type="Ensembl" id="ENSSRHP00000005804.1"/>
    </source>
</evidence>
<dbReference type="Gene3D" id="1.20.5.930">
    <property type="entry name" value="Bicelle-embedded integrin alpha(iib) transmembrane segment"/>
    <property type="match status" value="1"/>
</dbReference>
<evidence type="ECO:0000256" key="8">
    <source>
        <dbReference type="ARBA" id="ARBA00023037"/>
    </source>
</evidence>
<protein>
    <submittedName>
        <fullName evidence="18">Integrin alpha-3-like</fullName>
    </submittedName>
</protein>
<organism evidence="18 19">
    <name type="scientific">Sinocyclocheilus rhinocerous</name>
    <dbReference type="NCBI Taxonomy" id="307959"/>
    <lineage>
        <taxon>Eukaryota</taxon>
        <taxon>Metazoa</taxon>
        <taxon>Chordata</taxon>
        <taxon>Craniata</taxon>
        <taxon>Vertebrata</taxon>
        <taxon>Euteleostomi</taxon>
        <taxon>Actinopterygii</taxon>
        <taxon>Neopterygii</taxon>
        <taxon>Teleostei</taxon>
        <taxon>Ostariophysi</taxon>
        <taxon>Cypriniformes</taxon>
        <taxon>Cyprinidae</taxon>
        <taxon>Cyprininae</taxon>
        <taxon>Sinocyclocheilus</taxon>
    </lineage>
</organism>
<keyword evidence="7 14" id="KW-1133">Transmembrane helix</keyword>
<dbReference type="InterPro" id="IPR018184">
    <property type="entry name" value="Integrin_alpha_C_CS"/>
</dbReference>
<dbReference type="PROSITE" id="PS00242">
    <property type="entry name" value="INTEGRIN_ALPHA"/>
    <property type="match status" value="1"/>
</dbReference>
<dbReference type="SUPFAM" id="SSF69318">
    <property type="entry name" value="Integrin alpha N-terminal domain"/>
    <property type="match status" value="1"/>
</dbReference>
<dbReference type="PANTHER" id="PTHR23220">
    <property type="entry name" value="INTEGRIN ALPHA"/>
    <property type="match status" value="1"/>
</dbReference>
<evidence type="ECO:0000256" key="3">
    <source>
        <dbReference type="ARBA" id="ARBA00022692"/>
    </source>
</evidence>
<feature type="repeat" description="FG-GAP" evidence="13">
    <location>
        <begin position="397"/>
        <end position="459"/>
    </location>
</feature>
<feature type="repeat" description="FG-GAP" evidence="13">
    <location>
        <begin position="276"/>
        <end position="337"/>
    </location>
</feature>
<dbReference type="Pfam" id="PF01839">
    <property type="entry name" value="FG-GAP"/>
    <property type="match status" value="2"/>
</dbReference>
<dbReference type="GO" id="GO:0033627">
    <property type="term" value="P:cell adhesion mediated by integrin"/>
    <property type="evidence" value="ECO:0007669"/>
    <property type="project" value="TreeGrafter"/>
</dbReference>
<dbReference type="GO" id="GO:0009897">
    <property type="term" value="C:external side of plasma membrane"/>
    <property type="evidence" value="ECO:0007669"/>
    <property type="project" value="TreeGrafter"/>
</dbReference>
<keyword evidence="9 14" id="KW-0472">Membrane</keyword>
<dbReference type="InterPro" id="IPR048286">
    <property type="entry name" value="Integrin_alpha_Ig-like_3"/>
</dbReference>
<dbReference type="InterPro" id="IPR048285">
    <property type="entry name" value="Integrin_alpha_Ig-like_2"/>
</dbReference>
<dbReference type="Pfam" id="PF20805">
    <property type="entry name" value="Integrin_A_Ig_2"/>
    <property type="match status" value="1"/>
</dbReference>
<dbReference type="InterPro" id="IPR013517">
    <property type="entry name" value="FG-GAP"/>
</dbReference>
<evidence type="ECO:0000256" key="14">
    <source>
        <dbReference type="RuleBase" id="RU003762"/>
    </source>
</evidence>
<dbReference type="Gene3D" id="2.60.40.1510">
    <property type="entry name" value="ntegrin, alpha v. Chain A, domain 3"/>
    <property type="match status" value="1"/>
</dbReference>
<evidence type="ECO:0000256" key="13">
    <source>
        <dbReference type="PROSITE-ProRule" id="PRU00803"/>
    </source>
</evidence>
<evidence type="ECO:0000259" key="15">
    <source>
        <dbReference type="Pfam" id="PF08441"/>
    </source>
</evidence>
<sequence>MAGKYLHLYVFVMCAIQTNTGFNIDLQFPVIKEGKTKGSLFGFSVALHKQTEKTKKNFLLVGAPQEKAQPQLSKFNINETGAVYYCPITIEQDDCRRMDIISPRRYSYNLSEIYCIGAPHGGGRNFACGHRYVKKLLGAEEQQRMVGKCYVRGHVAGSDRGQSEEWRTCNLEGMCNMGISGGMTENDVYFGTPGSFVWQGTVHMKERDPNFDFAGDAHEISFGKLGEDRLNIYIGYSVLEDIKLLDRSKYTVVTGAPRDNFKGSVILAEKQGLLLNPVMTIPGEQIGSYFGGCLAVTDLNNDDWNDLIVGAPFYFDRNKEEGGAVYIFMNENGSFQEKASLLLKGKKGSGFGFAVAAVGDVNQDGFQDLAVGAPFQDSGKVFIWMGSKNGITTEPSQVIEGKSLGPSGFQTFGYSLSGGLDMDGNDYPDILVGSMDDRIALLRARPVIHLSQNFTVEPKIVSPNQCVNSCIKVKVCFSYNLSTGNTAFKKDITVKYTVDSDPNRRVARVRFLDNKQSTFTGLLSFSAPACQELELSVNTPVRDKLQPIVFTLNVSLNEQKAAAPQTLQSLDAFPVLSGQQILTNKTEINFHKECGVDNMCSSNLQLEAKFADENYIPFPSQTIEFNSSIKKLVMMVDVTNMPDGGRQEAEDAHQAMLSITIPPSLKYSGVRTLTGLDIECSADETVICDLGNPFKSNQKVTSLIIIFETSGVTLYTKKIESQLQLSTISEQKDLDPVPVTLDVKNTVLTTFSLENKVIDTTFSGSVIGESAMSSTSDVGSPLEFVFRVSVGEPLGDLGTLMIDFEWPYEVANGKWLLYLTEIVIKGASESRCVPPGKVVNPLKLTLSDRGTKRSKRGVESGYPQAEASVTVLAPRKVPHFLECSKRTARCVTFSCPLHNMSSQAEIRVRSRVWNSTLLEDYANALRVEVKGQATLRLLKDKPAIRMANKTREFLVNIDPVLGEETPYEVPLWIIIVSAVAGILLLGIISLILWKCGFFRRASRREMYEAKSQKAEIKIQPSETERLTEEF</sequence>
<evidence type="ECO:0000256" key="1">
    <source>
        <dbReference type="ARBA" id="ARBA00004479"/>
    </source>
</evidence>
<feature type="transmembrane region" description="Helical" evidence="14">
    <location>
        <begin position="971"/>
        <end position="993"/>
    </location>
</feature>
<dbReference type="SUPFAM" id="SSF69179">
    <property type="entry name" value="Integrin domains"/>
    <property type="match status" value="3"/>
</dbReference>
<gene>
    <name evidence="18" type="primary">LOC107708875</name>
</gene>
<comment type="subcellular location">
    <subcellularLocation>
        <location evidence="1 14">Membrane</location>
        <topology evidence="1 14">Single-pass type I membrane protein</topology>
    </subcellularLocation>
</comment>
<dbReference type="InterPro" id="IPR013519">
    <property type="entry name" value="Int_alpha_beta-p"/>
</dbReference>
<dbReference type="FunFam" id="1.20.5.930:FF:000001">
    <property type="entry name" value="Integrin subunit alpha V"/>
    <property type="match status" value="1"/>
</dbReference>
<evidence type="ECO:0000313" key="19">
    <source>
        <dbReference type="Proteomes" id="UP000472270"/>
    </source>
</evidence>
<feature type="repeat" description="FG-GAP" evidence="13">
    <location>
        <begin position="27"/>
        <end position="95"/>
    </location>
</feature>
<proteinExistence type="inferred from homology"/>
<dbReference type="GO" id="GO:0005178">
    <property type="term" value="F:integrin binding"/>
    <property type="evidence" value="ECO:0007669"/>
    <property type="project" value="TreeGrafter"/>
</dbReference>
<evidence type="ECO:0000259" key="16">
    <source>
        <dbReference type="Pfam" id="PF20805"/>
    </source>
</evidence>
<keyword evidence="6 14" id="KW-0130">Cell adhesion</keyword>
<reference evidence="18" key="1">
    <citation type="submission" date="2025-08" db="UniProtKB">
        <authorList>
            <consortium name="Ensembl"/>
        </authorList>
    </citation>
    <scope>IDENTIFICATION</scope>
</reference>
<dbReference type="GO" id="GO:0008305">
    <property type="term" value="C:integrin complex"/>
    <property type="evidence" value="ECO:0007669"/>
    <property type="project" value="InterPro"/>
</dbReference>
<feature type="domain" description="Integrin alpha first immunoglubulin-like" evidence="15">
    <location>
        <begin position="444"/>
        <end position="593"/>
    </location>
</feature>
<dbReference type="SMART" id="SM00191">
    <property type="entry name" value="Int_alpha"/>
    <property type="match status" value="4"/>
</dbReference>
<feature type="domain" description="Integrin alpha third immunoglobulin-like" evidence="17">
    <location>
        <begin position="760"/>
        <end position="958"/>
    </location>
</feature>
<evidence type="ECO:0000256" key="5">
    <source>
        <dbReference type="ARBA" id="ARBA00022737"/>
    </source>
</evidence>
<dbReference type="GO" id="GO:0050900">
    <property type="term" value="P:leukocyte migration"/>
    <property type="evidence" value="ECO:0007669"/>
    <property type="project" value="TreeGrafter"/>
</dbReference>
<evidence type="ECO:0000256" key="6">
    <source>
        <dbReference type="ARBA" id="ARBA00022889"/>
    </source>
</evidence>
<keyword evidence="3 14" id="KW-0812">Transmembrane</keyword>
<keyword evidence="5" id="KW-0677">Repeat</keyword>
<evidence type="ECO:0000256" key="9">
    <source>
        <dbReference type="ARBA" id="ARBA00023136"/>
    </source>
</evidence>
<dbReference type="Pfam" id="PF20806">
    <property type="entry name" value="Integrin_A_Ig_3"/>
    <property type="match status" value="1"/>
</dbReference>
<dbReference type="InterPro" id="IPR000413">
    <property type="entry name" value="Integrin_alpha"/>
</dbReference>
<dbReference type="Ensembl" id="ENSSRHT00000006011.1">
    <property type="protein sequence ID" value="ENSSRHP00000005804.1"/>
    <property type="gene ID" value="ENSSRHG00000003544.1"/>
</dbReference>
<dbReference type="GO" id="GO:0007229">
    <property type="term" value="P:integrin-mediated signaling pathway"/>
    <property type="evidence" value="ECO:0007669"/>
    <property type="project" value="UniProtKB-KW"/>
</dbReference>